<dbReference type="InterPro" id="IPR051396">
    <property type="entry name" value="Bact_Antivir_Def_Nuclease"/>
</dbReference>
<dbReference type="Proteomes" id="UP001208649">
    <property type="component" value="Unassembled WGS sequence"/>
</dbReference>
<feature type="domain" description="AAA+ ATPase" evidence="1">
    <location>
        <begin position="24"/>
        <end position="436"/>
    </location>
</feature>
<keyword evidence="3" id="KW-1185">Reference proteome</keyword>
<dbReference type="SUPFAM" id="SSF52540">
    <property type="entry name" value="P-loop containing nucleoside triphosphate hydrolases"/>
    <property type="match status" value="1"/>
</dbReference>
<dbReference type="InterPro" id="IPR003593">
    <property type="entry name" value="AAA+_ATPase"/>
</dbReference>
<evidence type="ECO:0000259" key="1">
    <source>
        <dbReference type="SMART" id="SM00382"/>
    </source>
</evidence>
<dbReference type="EMBL" id="JAOTEM010000001">
    <property type="protein sequence ID" value="MCU7616971.1"/>
    <property type="molecule type" value="Genomic_DNA"/>
</dbReference>
<protein>
    <submittedName>
        <fullName evidence="2">AAA family ATPase</fullName>
    </submittedName>
</protein>
<gene>
    <name evidence="2" type="ORF">NZ698_07160</name>
</gene>
<evidence type="ECO:0000313" key="3">
    <source>
        <dbReference type="Proteomes" id="UP001208649"/>
    </source>
</evidence>
<accession>A0ABT2W427</accession>
<dbReference type="SMART" id="SM00382">
    <property type="entry name" value="AAA"/>
    <property type="match status" value="1"/>
</dbReference>
<dbReference type="PANTHER" id="PTHR43581:SF2">
    <property type="entry name" value="EXCINUCLEASE ATPASE SUBUNIT"/>
    <property type="match status" value="1"/>
</dbReference>
<comment type="caution">
    <text evidence="2">The sequence shown here is derived from an EMBL/GenBank/DDBJ whole genome shotgun (WGS) entry which is preliminary data.</text>
</comment>
<proteinExistence type="predicted"/>
<dbReference type="Pfam" id="PF13175">
    <property type="entry name" value="AAA_15"/>
    <property type="match status" value="1"/>
</dbReference>
<dbReference type="InterPro" id="IPR027417">
    <property type="entry name" value="P-loop_NTPase"/>
</dbReference>
<dbReference type="InterPro" id="IPR041685">
    <property type="entry name" value="AAA_GajA/Old/RecF-like"/>
</dbReference>
<evidence type="ECO:0000313" key="2">
    <source>
        <dbReference type="EMBL" id="MCU7616971.1"/>
    </source>
</evidence>
<dbReference type="RefSeq" id="WP_263002390.1">
    <property type="nucleotide sequence ID" value="NZ_JAOTEM010000001.1"/>
</dbReference>
<dbReference type="Gene3D" id="3.40.50.300">
    <property type="entry name" value="P-loop containing nucleotide triphosphate hydrolases"/>
    <property type="match status" value="1"/>
</dbReference>
<organism evidence="2 3">
    <name type="scientific">Chryseobacterium edaphi</name>
    <dbReference type="NCBI Taxonomy" id="2976532"/>
    <lineage>
        <taxon>Bacteria</taxon>
        <taxon>Pseudomonadati</taxon>
        <taxon>Bacteroidota</taxon>
        <taxon>Flavobacteriia</taxon>
        <taxon>Flavobacteriales</taxon>
        <taxon>Weeksellaceae</taxon>
        <taxon>Chryseobacterium group</taxon>
        <taxon>Chryseobacterium</taxon>
    </lineage>
</organism>
<name>A0ABT2W427_9FLAO</name>
<dbReference type="PANTHER" id="PTHR43581">
    <property type="entry name" value="ATP/GTP PHOSPHATASE"/>
    <property type="match status" value="1"/>
</dbReference>
<reference evidence="3" key="1">
    <citation type="submission" date="2023-07" db="EMBL/GenBank/DDBJ databases">
        <title>Chryseobacterium sp. strain PBS4-4 Genome sequencing and assembly.</title>
        <authorList>
            <person name="Jung Y."/>
        </authorList>
    </citation>
    <scope>NUCLEOTIDE SEQUENCE [LARGE SCALE GENOMIC DNA]</scope>
    <source>
        <strain evidence="3">PBS4-4</strain>
    </source>
</reference>
<sequence length="440" mass="51612">MKLRKVKVEKLFGVFNHEIILNDHSQITIIIGENGLGKTVLLEMIEAFFKGSFFYFNTIEFESIKFEFDDEISWILTKNMNNEIPLLELFQVNKNKKESKPMKLNSFQSRDMELLALRISREIPHLKRIGPRAWDDRLSNQILNSEQLLFKYGDYIPHDIYLINEEVPKWFSDKNGKIKVSLIETQRLISLEEKEGKTHKKTVEKYSFELTEQIKSFLTESTELSSKLDRTYPNRLIDRIKNLSNVTDQDLNSELKRLEKKRELLDTVGLIEIEKDSNILEIENPQDVVRDVLMLYVEDSFKKIEIFDQLAAKIEILLDIVNKRFKHKKLYIDKDKGFLFKSTIIFDLMGNQQIIPVTKLSSGEQNELVLFYLLLFNTEPNSLILIDEPEVSLHISWQNTFIEDLKQIVKLNNLEVVIATHSPDIISNNWNLKVELKGLE</sequence>